<dbReference type="PANTHER" id="PTHR30632:SF14">
    <property type="entry name" value="TUNGSTATE_MOLYBDATE_CHROMATE-BINDING PROTEIN MODA"/>
    <property type="match status" value="1"/>
</dbReference>
<dbReference type="InterPro" id="IPR050682">
    <property type="entry name" value="ModA/WtpA"/>
</dbReference>
<dbReference type="FunFam" id="3.40.190.10:FF:000035">
    <property type="entry name" value="Molybdate ABC transporter substrate-binding protein"/>
    <property type="match status" value="1"/>
</dbReference>
<evidence type="ECO:0000256" key="2">
    <source>
        <dbReference type="ARBA" id="ARBA00022505"/>
    </source>
</evidence>
<organism evidence="7 8">
    <name type="scientific">Acidipila rosea</name>
    <dbReference type="NCBI Taxonomy" id="768535"/>
    <lineage>
        <taxon>Bacteria</taxon>
        <taxon>Pseudomonadati</taxon>
        <taxon>Acidobacteriota</taxon>
        <taxon>Terriglobia</taxon>
        <taxon>Terriglobales</taxon>
        <taxon>Acidobacteriaceae</taxon>
        <taxon>Acidipila</taxon>
    </lineage>
</organism>
<dbReference type="EMBL" id="SMGK01000007">
    <property type="protein sequence ID" value="TCK70247.1"/>
    <property type="molecule type" value="Genomic_DNA"/>
</dbReference>
<keyword evidence="3 6" id="KW-0479">Metal-binding</keyword>
<feature type="binding site" evidence="6">
    <location>
        <position position="64"/>
    </location>
    <ligand>
        <name>molybdate</name>
        <dbReference type="ChEBI" id="CHEBI:36264"/>
    </ligand>
</feature>
<dbReference type="InterPro" id="IPR005950">
    <property type="entry name" value="ModA"/>
</dbReference>
<keyword evidence="4" id="KW-0732">Signal</keyword>
<reference evidence="7 8" key="1">
    <citation type="submission" date="2019-03" db="EMBL/GenBank/DDBJ databases">
        <title>Genomic Encyclopedia of Type Strains, Phase IV (KMG-IV): sequencing the most valuable type-strain genomes for metagenomic binning, comparative biology and taxonomic classification.</title>
        <authorList>
            <person name="Goeker M."/>
        </authorList>
    </citation>
    <scope>NUCLEOTIDE SEQUENCE [LARGE SCALE GENOMIC DNA]</scope>
    <source>
        <strain evidence="7 8">DSM 103428</strain>
    </source>
</reference>
<dbReference type="InterPro" id="IPR044084">
    <property type="entry name" value="AvModA-like_subst-bd"/>
</dbReference>
<evidence type="ECO:0000256" key="3">
    <source>
        <dbReference type="ARBA" id="ARBA00022723"/>
    </source>
</evidence>
<dbReference type="PANTHER" id="PTHR30632">
    <property type="entry name" value="MOLYBDATE-BINDING PERIPLASMIC PROTEIN"/>
    <property type="match status" value="1"/>
</dbReference>
<evidence type="ECO:0000256" key="1">
    <source>
        <dbReference type="ARBA" id="ARBA00009175"/>
    </source>
</evidence>
<dbReference type="GO" id="GO:0015689">
    <property type="term" value="P:molybdate ion transport"/>
    <property type="evidence" value="ECO:0007669"/>
    <property type="project" value="InterPro"/>
</dbReference>
<dbReference type="GO" id="GO:0030973">
    <property type="term" value="F:molybdate ion binding"/>
    <property type="evidence" value="ECO:0007669"/>
    <property type="project" value="InterPro"/>
</dbReference>
<dbReference type="AlphaFoldDB" id="A0A4R1KZX3"/>
<keyword evidence="2 6" id="KW-0500">Molybdenum</keyword>
<dbReference type="RefSeq" id="WP_165876864.1">
    <property type="nucleotide sequence ID" value="NZ_SMGK01000007.1"/>
</dbReference>
<feature type="binding site" evidence="6">
    <location>
        <position position="173"/>
    </location>
    <ligand>
        <name>molybdate</name>
        <dbReference type="ChEBI" id="CHEBI:36264"/>
    </ligand>
</feature>
<keyword evidence="8" id="KW-1185">Reference proteome</keyword>
<comment type="subunit">
    <text evidence="5">The complex is composed of two ATP-binding proteins (ModC), two transmembrane proteins (ModB) and a solute-binding protein (ModA).</text>
</comment>
<comment type="caution">
    <text evidence="7">The sequence shown here is derived from an EMBL/GenBank/DDBJ whole genome shotgun (WGS) entry which is preliminary data.</text>
</comment>
<sequence>MSESRCIRFFAIVFVLFALPAWGGPVSGRIRLAAAADLQPALPSILAEFEAQTGIHVDATYQSSSALATAIENGAPFDLFLAADRSFPQKLIRDHFSDSPLPVLYGRGTLVLWTRNDSHFHDLSMDSLHDPALKKLAIANPQHAPYGRAAQAVLQHLKLYDQLQPKLVIAENIAQAAQYVSSGNAELGFISLTSALSLPLKSAGHYIPVSAAYYPALDQTGIVLKHAAARDSAYKLLAFILSPSSQQQLGQHGITPARSDHSR</sequence>
<dbReference type="NCBIfam" id="TIGR01256">
    <property type="entry name" value="modA"/>
    <property type="match status" value="1"/>
</dbReference>
<evidence type="ECO:0000256" key="5">
    <source>
        <dbReference type="ARBA" id="ARBA00062515"/>
    </source>
</evidence>
<evidence type="ECO:0000256" key="6">
    <source>
        <dbReference type="PIRSR" id="PIRSR004846-1"/>
    </source>
</evidence>
<dbReference type="GO" id="GO:1901359">
    <property type="term" value="F:tungstate binding"/>
    <property type="evidence" value="ECO:0007669"/>
    <property type="project" value="UniProtKB-ARBA"/>
</dbReference>
<dbReference type="SUPFAM" id="SSF53850">
    <property type="entry name" value="Periplasmic binding protein-like II"/>
    <property type="match status" value="1"/>
</dbReference>
<protein>
    <submittedName>
        <fullName evidence="7">Molybdate transport system substrate-binding protein</fullName>
    </submittedName>
</protein>
<dbReference type="CDD" id="cd13539">
    <property type="entry name" value="PBP2_AvModA"/>
    <property type="match status" value="1"/>
</dbReference>
<dbReference type="Gene3D" id="3.40.190.10">
    <property type="entry name" value="Periplasmic binding protein-like II"/>
    <property type="match status" value="2"/>
</dbReference>
<dbReference type="Proteomes" id="UP000295210">
    <property type="component" value="Unassembled WGS sequence"/>
</dbReference>
<proteinExistence type="inferred from homology"/>
<accession>A0A4R1KZX3</accession>
<comment type="similarity">
    <text evidence="1">Belongs to the bacterial solute-binding protein ModA family.</text>
</comment>
<dbReference type="GO" id="GO:0046872">
    <property type="term" value="F:metal ion binding"/>
    <property type="evidence" value="ECO:0007669"/>
    <property type="project" value="UniProtKB-KW"/>
</dbReference>
<dbReference type="Pfam" id="PF13531">
    <property type="entry name" value="SBP_bac_11"/>
    <property type="match status" value="1"/>
</dbReference>
<gene>
    <name evidence="7" type="ORF">C7378_3404</name>
</gene>
<name>A0A4R1KZX3_9BACT</name>
<dbReference type="PIRSF" id="PIRSF004846">
    <property type="entry name" value="ModA"/>
    <property type="match status" value="1"/>
</dbReference>
<evidence type="ECO:0000313" key="7">
    <source>
        <dbReference type="EMBL" id="TCK70247.1"/>
    </source>
</evidence>
<evidence type="ECO:0000256" key="4">
    <source>
        <dbReference type="ARBA" id="ARBA00022729"/>
    </source>
</evidence>
<evidence type="ECO:0000313" key="8">
    <source>
        <dbReference type="Proteomes" id="UP000295210"/>
    </source>
</evidence>